<reference evidence="1 2" key="1">
    <citation type="submission" date="2019-04" db="EMBL/GenBank/DDBJ databases">
        <title>Crenobacter sp. nov.</title>
        <authorList>
            <person name="Shi S."/>
        </authorList>
    </citation>
    <scope>NUCLEOTIDE SEQUENCE [LARGE SCALE GENOMIC DNA]</scope>
    <source>
        <strain evidence="1 2">GY 70310</strain>
    </source>
</reference>
<dbReference type="EMBL" id="STGJ01000001">
    <property type="protein sequence ID" value="TIC87038.1"/>
    <property type="molecule type" value="Genomic_DNA"/>
</dbReference>
<organism evidence="1 2">
    <name type="scientific">Crenobacter intestini</name>
    <dbReference type="NCBI Taxonomy" id="2563443"/>
    <lineage>
        <taxon>Bacteria</taxon>
        <taxon>Pseudomonadati</taxon>
        <taxon>Pseudomonadota</taxon>
        <taxon>Betaproteobacteria</taxon>
        <taxon>Neisseriales</taxon>
        <taxon>Neisseriaceae</taxon>
        <taxon>Crenobacter</taxon>
    </lineage>
</organism>
<keyword evidence="2" id="KW-1185">Reference proteome</keyword>
<name>A0A4T0V5L1_9NEIS</name>
<sequence>MRTRFLANPNLRLDAEGRLGELTGGTLATLDAADAGLWRRLQQAGELSPANEYENGRLAAFAALGWCIEAAPADLPATRRPVLVAEPHMDDAVFSIGAHMLSLRESCVFTLVSAVGRSNFTRSAGQPGNPLPRTREVSALRCAESRLAAAMLAGHHLALGFEDAPLRHLRPYGLDADDAAVIERALAAIGAFVGRPPSTADIDTLKTLISETVDLSRYAEVWLPLGLGHADHVATRDAWLSVLSRAGAATPTVRLYEDLPYAARVPGAAHQVLARLRAAGCRIKSEQLGLGDTEEAKRRLCGLYRSQFEPQAIWQELLAASKGRGEVLHTLDRLPGPDFWQARPATAPLLPASCPQALALYAFTPSGRWAEDLPALRAAYPHARIDVYAAPEAAAECARLADPRLTLRPLPDKGLDTLRLLARQDRATLGLLVGPRRWQQAARLLCLARLARVHAFASFAGLRSALPAPAAGEAAQPSLDPDTAGGRP</sequence>
<protein>
    <submittedName>
        <fullName evidence="1">Uncharacterized protein</fullName>
    </submittedName>
</protein>
<dbReference type="Proteomes" id="UP000308891">
    <property type="component" value="Unassembled WGS sequence"/>
</dbReference>
<accession>A0A4T0V5L1</accession>
<proteinExistence type="predicted"/>
<dbReference type="AlphaFoldDB" id="A0A4T0V5L1"/>
<evidence type="ECO:0000313" key="1">
    <source>
        <dbReference type="EMBL" id="TIC87038.1"/>
    </source>
</evidence>
<evidence type="ECO:0000313" key="2">
    <source>
        <dbReference type="Proteomes" id="UP000308891"/>
    </source>
</evidence>
<dbReference type="RefSeq" id="WP_136551049.1">
    <property type="nucleotide sequence ID" value="NZ_STGJ01000001.1"/>
</dbReference>
<dbReference type="Gene3D" id="3.40.50.10320">
    <property type="entry name" value="LmbE-like"/>
    <property type="match status" value="1"/>
</dbReference>
<dbReference type="SUPFAM" id="SSF102588">
    <property type="entry name" value="LmbE-like"/>
    <property type="match status" value="1"/>
</dbReference>
<gene>
    <name evidence="1" type="ORF">E5K04_01065</name>
</gene>
<dbReference type="OrthoDB" id="116799at2"/>
<comment type="caution">
    <text evidence="1">The sequence shown here is derived from an EMBL/GenBank/DDBJ whole genome shotgun (WGS) entry which is preliminary data.</text>
</comment>
<dbReference type="InterPro" id="IPR024078">
    <property type="entry name" value="LmbE-like_dom_sf"/>
</dbReference>